<evidence type="ECO:0008006" key="3">
    <source>
        <dbReference type="Google" id="ProtNLM"/>
    </source>
</evidence>
<name>A0ABU8KEF4_9HYPH</name>
<dbReference type="EMBL" id="JAPYKO010000009">
    <property type="protein sequence ID" value="MEI9403383.1"/>
    <property type="molecule type" value="Genomic_DNA"/>
</dbReference>
<accession>A0ABU8KEF4</accession>
<evidence type="ECO:0000313" key="1">
    <source>
        <dbReference type="EMBL" id="MEI9403383.1"/>
    </source>
</evidence>
<proteinExistence type="predicted"/>
<keyword evidence="2" id="KW-1185">Reference proteome</keyword>
<gene>
    <name evidence="1" type="ORF">O7A05_14575</name>
</gene>
<comment type="caution">
    <text evidence="1">The sequence shown here is derived from an EMBL/GenBank/DDBJ whole genome shotgun (WGS) entry which is preliminary data.</text>
</comment>
<evidence type="ECO:0000313" key="2">
    <source>
        <dbReference type="Proteomes" id="UP001366503"/>
    </source>
</evidence>
<dbReference type="RefSeq" id="WP_337093774.1">
    <property type="nucleotide sequence ID" value="NZ_JAPYKO010000009.1"/>
</dbReference>
<dbReference type="Proteomes" id="UP001366503">
    <property type="component" value="Unassembled WGS sequence"/>
</dbReference>
<sequence length="78" mass="9154">MIGRLVFDEMPAGWFVIDVMRLKSRSCDWTALMTDTHPDEDDPHARIFARQCWVRIPGKHRNRDAAWDMLEAMAATRH</sequence>
<reference evidence="1 2" key="1">
    <citation type="submission" date="2022-12" db="EMBL/GenBank/DDBJ databases">
        <authorList>
            <person name="Muema E."/>
        </authorList>
    </citation>
    <scope>NUCLEOTIDE SEQUENCE [LARGE SCALE GENOMIC DNA]</scope>
    <source>
        <strain evidence="2">1330</strain>
    </source>
</reference>
<protein>
    <recommendedName>
        <fullName evidence="3">Transposase</fullName>
    </recommendedName>
</protein>
<organism evidence="1 2">
    <name type="scientific">Mesorhizobium argentiipisi</name>
    <dbReference type="NCBI Taxonomy" id="3015175"/>
    <lineage>
        <taxon>Bacteria</taxon>
        <taxon>Pseudomonadati</taxon>
        <taxon>Pseudomonadota</taxon>
        <taxon>Alphaproteobacteria</taxon>
        <taxon>Hyphomicrobiales</taxon>
        <taxon>Phyllobacteriaceae</taxon>
        <taxon>Mesorhizobium</taxon>
    </lineage>
</organism>